<name>A0ABR4IQX0_9EURO</name>
<dbReference type="InterPro" id="IPR036686">
    <property type="entry name" value="Class_II_Hydrophobin_sf"/>
</dbReference>
<dbReference type="PANTHER" id="PTHR42341:SF1">
    <property type="entry name" value="HYDROPHOBIN"/>
    <property type="match status" value="1"/>
</dbReference>
<dbReference type="EMBL" id="JBFXLU010000312">
    <property type="protein sequence ID" value="KAL2830153.1"/>
    <property type="molecule type" value="Genomic_DNA"/>
</dbReference>
<organism evidence="4 5">
    <name type="scientific">Aspergillus pseudoustus</name>
    <dbReference type="NCBI Taxonomy" id="1810923"/>
    <lineage>
        <taxon>Eukaryota</taxon>
        <taxon>Fungi</taxon>
        <taxon>Dikarya</taxon>
        <taxon>Ascomycota</taxon>
        <taxon>Pezizomycotina</taxon>
        <taxon>Eurotiomycetes</taxon>
        <taxon>Eurotiomycetidae</taxon>
        <taxon>Eurotiales</taxon>
        <taxon>Aspergillaceae</taxon>
        <taxon>Aspergillus</taxon>
        <taxon>Aspergillus subgen. Nidulantes</taxon>
    </lineage>
</organism>
<dbReference type="Pfam" id="PF06766">
    <property type="entry name" value="Hydrophobin_2"/>
    <property type="match status" value="1"/>
</dbReference>
<keyword evidence="5" id="KW-1185">Reference proteome</keyword>
<comment type="caution">
    <text evidence="4">The sequence shown here is derived from an EMBL/GenBank/DDBJ whole genome shotgun (WGS) entry which is preliminary data.</text>
</comment>
<evidence type="ECO:0000256" key="2">
    <source>
        <dbReference type="ARBA" id="ARBA00023157"/>
    </source>
</evidence>
<evidence type="ECO:0000313" key="5">
    <source>
        <dbReference type="Proteomes" id="UP001610446"/>
    </source>
</evidence>
<feature type="chain" id="PRO_5047326079" evidence="3">
    <location>
        <begin position="17"/>
        <end position="105"/>
    </location>
</feature>
<evidence type="ECO:0000313" key="4">
    <source>
        <dbReference type="EMBL" id="KAL2830153.1"/>
    </source>
</evidence>
<sequence>MYLRISLLALVGTAMALPADTGVTIRSDSINPNDFCTDGLLYTAFQCCVTRVLGGVASLDCSPPHNIPEDCVTPEAICEATIGGKPQCCTIPLLGIGLLCQDVYS</sequence>
<feature type="signal peptide" evidence="3">
    <location>
        <begin position="1"/>
        <end position="16"/>
    </location>
</feature>
<dbReference type="PANTHER" id="PTHR42341">
    <property type="entry name" value="HYDROPHOBIN"/>
    <property type="match status" value="1"/>
</dbReference>
<dbReference type="Proteomes" id="UP001610446">
    <property type="component" value="Unassembled WGS sequence"/>
</dbReference>
<dbReference type="CDD" id="cd23508">
    <property type="entry name" value="hydrophobin_II"/>
    <property type="match status" value="1"/>
</dbReference>
<dbReference type="InterPro" id="IPR010636">
    <property type="entry name" value="Class_II_hydrophobin"/>
</dbReference>
<dbReference type="Gene3D" id="3.20.120.10">
    <property type="entry name" value="Hydrophobin"/>
    <property type="match status" value="1"/>
</dbReference>
<comment type="similarity">
    <text evidence="1">Belongs to the cerato-ulmin hydrophobin family.</text>
</comment>
<evidence type="ECO:0000256" key="3">
    <source>
        <dbReference type="SAM" id="SignalP"/>
    </source>
</evidence>
<dbReference type="SUPFAM" id="SSF101751">
    <property type="entry name" value="Hydrophobin II, HfbII"/>
    <property type="match status" value="1"/>
</dbReference>
<keyword evidence="2" id="KW-1015">Disulfide bond</keyword>
<gene>
    <name evidence="4" type="ORF">BJY01DRAFT_254740</name>
</gene>
<accession>A0ABR4IQX0</accession>
<reference evidence="4 5" key="1">
    <citation type="submission" date="2024-07" db="EMBL/GenBank/DDBJ databases">
        <title>Section-level genome sequencing and comparative genomics of Aspergillus sections Usti and Cavernicolus.</title>
        <authorList>
            <consortium name="Lawrence Berkeley National Laboratory"/>
            <person name="Nybo J.L."/>
            <person name="Vesth T.C."/>
            <person name="Theobald S."/>
            <person name="Frisvad J.C."/>
            <person name="Larsen T.O."/>
            <person name="Kjaerboelling I."/>
            <person name="Rothschild-Mancinelli K."/>
            <person name="Lyhne E.K."/>
            <person name="Kogle M.E."/>
            <person name="Barry K."/>
            <person name="Clum A."/>
            <person name="Na H."/>
            <person name="Ledsgaard L."/>
            <person name="Lin J."/>
            <person name="Lipzen A."/>
            <person name="Kuo A."/>
            <person name="Riley R."/>
            <person name="Mondo S."/>
            <person name="Labutti K."/>
            <person name="Haridas S."/>
            <person name="Pangalinan J."/>
            <person name="Salamov A.A."/>
            <person name="Simmons B.A."/>
            <person name="Magnuson J.K."/>
            <person name="Chen J."/>
            <person name="Drula E."/>
            <person name="Henrissat B."/>
            <person name="Wiebenga A."/>
            <person name="Lubbers R.J."/>
            <person name="Gomes A.C."/>
            <person name="Makela M.R."/>
            <person name="Stajich J."/>
            <person name="Grigoriev I.V."/>
            <person name="Mortensen U.H."/>
            <person name="De Vries R.P."/>
            <person name="Baker S.E."/>
            <person name="Andersen M.R."/>
        </authorList>
    </citation>
    <scope>NUCLEOTIDE SEQUENCE [LARGE SCALE GENOMIC DNA]</scope>
    <source>
        <strain evidence="4 5">CBS 123904</strain>
    </source>
</reference>
<keyword evidence="3" id="KW-0732">Signal</keyword>
<proteinExistence type="inferred from homology"/>
<protein>
    <submittedName>
        <fullName evidence="4">Fungal hydrophobin-domain-containing protein</fullName>
    </submittedName>
</protein>
<evidence type="ECO:0000256" key="1">
    <source>
        <dbReference type="ARBA" id="ARBA00009576"/>
    </source>
</evidence>